<dbReference type="PANTHER" id="PTHR43654:SF1">
    <property type="entry name" value="ISOPENTENYL PHOSPHATE KINASE"/>
    <property type="match status" value="1"/>
</dbReference>
<sequence>MSERQRIVIKTGTGALRAPGRPHNAVFFDIAAQIARIKREGYEVILVSSGAVDSGATWLTLLQKDPCALNAGELSSVGTSELLFRWKEAFLPQGVAIATFWLTHSAWHHRGQRENLKKSGEKLCGLPYVIPIVNENDLLSRTELEKMEKGTGDNDFLARRVACLVGANAILFLTESGGIWSGTPGITGARLYRELDGRQTFRLRAKDNGASEAGTGGPQSKINQASICSRRGMRAAIAGVCEKDVIVRFARGERVGTTITNRTVLSQ</sequence>
<organism evidence="6 7">
    <name type="scientific">Candidatus Taylorbacteria bacterium RIFCSPHIGHO2_02_49_25</name>
    <dbReference type="NCBI Taxonomy" id="1802305"/>
    <lineage>
        <taxon>Bacteria</taxon>
        <taxon>Candidatus Tayloriibacteriota</taxon>
    </lineage>
</organism>
<dbReference type="GO" id="GO:0005524">
    <property type="term" value="F:ATP binding"/>
    <property type="evidence" value="ECO:0007669"/>
    <property type="project" value="UniProtKB-KW"/>
</dbReference>
<evidence type="ECO:0000313" key="6">
    <source>
        <dbReference type="EMBL" id="OHA23274.1"/>
    </source>
</evidence>
<protein>
    <recommendedName>
        <fullName evidence="5">Aspartate/glutamate/uridylate kinase domain-containing protein</fullName>
    </recommendedName>
</protein>
<dbReference type="AlphaFoldDB" id="A0A1G2MHS5"/>
<feature type="domain" description="Aspartate/glutamate/uridylate kinase" evidence="5">
    <location>
        <begin position="5"/>
        <end position="238"/>
    </location>
</feature>
<name>A0A1G2MHS5_9BACT</name>
<dbReference type="PRINTS" id="PR00474">
    <property type="entry name" value="GLU5KINASE"/>
</dbReference>
<evidence type="ECO:0000256" key="4">
    <source>
        <dbReference type="ARBA" id="ARBA00022840"/>
    </source>
</evidence>
<keyword evidence="1" id="KW-0808">Transferase</keyword>
<dbReference type="PANTHER" id="PTHR43654">
    <property type="entry name" value="GLUTAMATE 5-KINASE"/>
    <property type="match status" value="1"/>
</dbReference>
<dbReference type="EMBL" id="MHRJ01000011">
    <property type="protein sequence ID" value="OHA23274.1"/>
    <property type="molecule type" value="Genomic_DNA"/>
</dbReference>
<dbReference type="Gene3D" id="3.40.1160.10">
    <property type="entry name" value="Acetylglutamate kinase-like"/>
    <property type="match status" value="1"/>
</dbReference>
<dbReference type="GO" id="GO:0004349">
    <property type="term" value="F:glutamate 5-kinase activity"/>
    <property type="evidence" value="ECO:0007669"/>
    <property type="project" value="TreeGrafter"/>
</dbReference>
<dbReference type="InterPro" id="IPR001057">
    <property type="entry name" value="Glu/AcGlu_kinase"/>
</dbReference>
<evidence type="ECO:0000313" key="7">
    <source>
        <dbReference type="Proteomes" id="UP000176493"/>
    </source>
</evidence>
<proteinExistence type="predicted"/>
<dbReference type="InterPro" id="IPR036393">
    <property type="entry name" value="AceGlu_kinase-like_sf"/>
</dbReference>
<dbReference type="SUPFAM" id="SSF53633">
    <property type="entry name" value="Carbamate kinase-like"/>
    <property type="match status" value="1"/>
</dbReference>
<evidence type="ECO:0000256" key="3">
    <source>
        <dbReference type="ARBA" id="ARBA00022777"/>
    </source>
</evidence>
<dbReference type="Proteomes" id="UP000176493">
    <property type="component" value="Unassembled WGS sequence"/>
</dbReference>
<dbReference type="InterPro" id="IPR001048">
    <property type="entry name" value="Asp/Glu/Uridylate_kinase"/>
</dbReference>
<comment type="caution">
    <text evidence="6">The sequence shown here is derived from an EMBL/GenBank/DDBJ whole genome shotgun (WGS) entry which is preliminary data.</text>
</comment>
<reference evidence="6 7" key="1">
    <citation type="journal article" date="2016" name="Nat. Commun.">
        <title>Thousands of microbial genomes shed light on interconnected biogeochemical processes in an aquifer system.</title>
        <authorList>
            <person name="Anantharaman K."/>
            <person name="Brown C.T."/>
            <person name="Hug L.A."/>
            <person name="Sharon I."/>
            <person name="Castelle C.J."/>
            <person name="Probst A.J."/>
            <person name="Thomas B.C."/>
            <person name="Singh A."/>
            <person name="Wilkins M.J."/>
            <person name="Karaoz U."/>
            <person name="Brodie E.L."/>
            <person name="Williams K.H."/>
            <person name="Hubbard S.S."/>
            <person name="Banfield J.F."/>
        </authorList>
    </citation>
    <scope>NUCLEOTIDE SEQUENCE [LARGE SCALE GENOMIC DNA]</scope>
</reference>
<gene>
    <name evidence="6" type="ORF">A2W52_00630</name>
</gene>
<accession>A0A1G2MHS5</accession>
<keyword evidence="2" id="KW-0547">Nucleotide-binding</keyword>
<dbReference type="Pfam" id="PF00696">
    <property type="entry name" value="AA_kinase"/>
    <property type="match status" value="1"/>
</dbReference>
<keyword evidence="3" id="KW-0418">Kinase</keyword>
<evidence type="ECO:0000259" key="5">
    <source>
        <dbReference type="Pfam" id="PF00696"/>
    </source>
</evidence>
<dbReference type="GO" id="GO:0005829">
    <property type="term" value="C:cytosol"/>
    <property type="evidence" value="ECO:0007669"/>
    <property type="project" value="TreeGrafter"/>
</dbReference>
<evidence type="ECO:0000256" key="1">
    <source>
        <dbReference type="ARBA" id="ARBA00022679"/>
    </source>
</evidence>
<evidence type="ECO:0000256" key="2">
    <source>
        <dbReference type="ARBA" id="ARBA00022741"/>
    </source>
</evidence>
<keyword evidence="4" id="KW-0067">ATP-binding</keyword>